<keyword evidence="2" id="KW-1133">Transmembrane helix</keyword>
<proteinExistence type="predicted"/>
<evidence type="ECO:0000313" key="3">
    <source>
        <dbReference type="EMBL" id="ASR51266.1"/>
    </source>
</evidence>
<gene>
    <name evidence="3" type="ORF">B5J99_07095</name>
</gene>
<keyword evidence="2" id="KW-0472">Membrane</keyword>
<sequence length="109" mass="12164">MIDQQPVPALPGTPDEQDDTARKQRVKALFRRYPDITSEERRALTDYLKSGPLLEIGLLKGDETIRYKIAAFEQEQAKALSHAPKEIAVLLVIFVLLAVVCSALWDMGA</sequence>
<reference evidence="3 4" key="1">
    <citation type="submission" date="2017-03" db="EMBL/GenBank/DDBJ databases">
        <title>Complete genome sequence of Blastomonas fulva degrading microcsystin LR.</title>
        <authorList>
            <person name="Lee H.-g."/>
            <person name="Jin L."/>
            <person name="oh H.-M."/>
        </authorList>
    </citation>
    <scope>NUCLEOTIDE SEQUENCE [LARGE SCALE GENOMIC DNA]</scope>
    <source>
        <strain evidence="3 4">T2</strain>
    </source>
</reference>
<keyword evidence="2" id="KW-0812">Transmembrane</keyword>
<evidence type="ECO:0000256" key="2">
    <source>
        <dbReference type="SAM" id="Phobius"/>
    </source>
</evidence>
<organism evidence="3 4">
    <name type="scientific">Blastomonas fulva</name>
    <dbReference type="NCBI Taxonomy" id="1550728"/>
    <lineage>
        <taxon>Bacteria</taxon>
        <taxon>Pseudomonadati</taxon>
        <taxon>Pseudomonadota</taxon>
        <taxon>Alphaproteobacteria</taxon>
        <taxon>Sphingomonadales</taxon>
        <taxon>Sphingomonadaceae</taxon>
        <taxon>Blastomonas</taxon>
    </lineage>
</organism>
<dbReference type="RefSeq" id="WP_117351993.1">
    <property type="nucleotide sequence ID" value="NZ_CP020083.1"/>
</dbReference>
<protein>
    <submittedName>
        <fullName evidence="3">Uncharacterized protein</fullName>
    </submittedName>
</protein>
<feature type="region of interest" description="Disordered" evidence="1">
    <location>
        <begin position="1"/>
        <end position="21"/>
    </location>
</feature>
<evidence type="ECO:0000313" key="4">
    <source>
        <dbReference type="Proteomes" id="UP000258016"/>
    </source>
</evidence>
<name>A0ABM6M624_9SPHN</name>
<evidence type="ECO:0000256" key="1">
    <source>
        <dbReference type="SAM" id="MobiDB-lite"/>
    </source>
</evidence>
<accession>A0ABM6M624</accession>
<keyword evidence="4" id="KW-1185">Reference proteome</keyword>
<feature type="transmembrane region" description="Helical" evidence="2">
    <location>
        <begin position="87"/>
        <end position="105"/>
    </location>
</feature>
<dbReference type="Proteomes" id="UP000258016">
    <property type="component" value="Chromosome"/>
</dbReference>
<dbReference type="EMBL" id="CP020083">
    <property type="protein sequence ID" value="ASR51266.1"/>
    <property type="molecule type" value="Genomic_DNA"/>
</dbReference>
<dbReference type="GeneID" id="303485346"/>